<dbReference type="Gene3D" id="3.90.1300.10">
    <property type="entry name" value="Amidase signature (AS) domain"/>
    <property type="match status" value="1"/>
</dbReference>
<name>A0AAE4BA04_BACPU</name>
<proteinExistence type="predicted"/>
<feature type="non-terminal residue" evidence="2">
    <location>
        <position position="1"/>
    </location>
</feature>
<dbReference type="PANTHER" id="PTHR42678:SF34">
    <property type="entry name" value="OS04G0183300 PROTEIN"/>
    <property type="match status" value="1"/>
</dbReference>
<dbReference type="EMBL" id="VKQA01000107">
    <property type="protein sequence ID" value="MDR4252428.1"/>
    <property type="molecule type" value="Genomic_DNA"/>
</dbReference>
<dbReference type="AlphaFoldDB" id="A0AAE4BA04"/>
<evidence type="ECO:0000259" key="1">
    <source>
        <dbReference type="Pfam" id="PF01425"/>
    </source>
</evidence>
<evidence type="ECO:0000313" key="2">
    <source>
        <dbReference type="EMBL" id="MDR4252428.1"/>
    </source>
</evidence>
<evidence type="ECO:0000313" key="3">
    <source>
        <dbReference type="Proteomes" id="UP001182042"/>
    </source>
</evidence>
<feature type="domain" description="Amidase" evidence="1">
    <location>
        <begin position="2"/>
        <end position="66"/>
    </location>
</feature>
<dbReference type="Pfam" id="PF01425">
    <property type="entry name" value="Amidase"/>
    <property type="match status" value="1"/>
</dbReference>
<dbReference type="Proteomes" id="UP001182042">
    <property type="component" value="Unassembled WGS sequence"/>
</dbReference>
<reference evidence="2" key="1">
    <citation type="submission" date="2019-07" db="EMBL/GenBank/DDBJ databases">
        <title>Phylogenomic Reclassification of ATCC Bacillus Strains and Various Taxa within the Genus Bacillus.</title>
        <authorList>
            <person name="Riojas M.A."/>
            <person name="Frank A.M."/>
            <person name="Fenn S.L."/>
            <person name="King S."/>
            <person name="Brower S."/>
            <person name="Hazbon M.H."/>
        </authorList>
    </citation>
    <scope>NUCLEOTIDE SEQUENCE</scope>
    <source>
        <strain evidence="2">ATCC 27142</strain>
    </source>
</reference>
<protein>
    <submittedName>
        <fullName evidence="2">Amidase</fullName>
    </submittedName>
</protein>
<accession>A0AAE4BA04</accession>
<organism evidence="2 3">
    <name type="scientific">Bacillus pumilus</name>
    <name type="common">Bacillus mesentericus</name>
    <dbReference type="NCBI Taxonomy" id="1408"/>
    <lineage>
        <taxon>Bacteria</taxon>
        <taxon>Bacillati</taxon>
        <taxon>Bacillota</taxon>
        <taxon>Bacilli</taxon>
        <taxon>Bacillales</taxon>
        <taxon>Bacillaceae</taxon>
        <taxon>Bacillus</taxon>
    </lineage>
</organism>
<comment type="caution">
    <text evidence="2">The sequence shown here is derived from an EMBL/GenBank/DDBJ whole genome shotgun (WGS) entry which is preliminary data.</text>
</comment>
<dbReference type="InterPro" id="IPR023631">
    <property type="entry name" value="Amidase_dom"/>
</dbReference>
<dbReference type="InterPro" id="IPR036928">
    <property type="entry name" value="AS_sf"/>
</dbReference>
<gene>
    <name evidence="2" type="ORF">FO508_19255</name>
</gene>
<dbReference type="PANTHER" id="PTHR42678">
    <property type="entry name" value="AMIDASE"/>
    <property type="match status" value="1"/>
</dbReference>
<dbReference type="RefSeq" id="WP_309416447.1">
    <property type="nucleotide sequence ID" value="NZ_VKQA01000107.1"/>
</dbReference>
<dbReference type="SUPFAM" id="SSF75304">
    <property type="entry name" value="Amidase signature (AS) enzymes"/>
    <property type="match status" value="1"/>
</dbReference>
<sequence length="86" mass="8980">HALDALLYPTSSALPAEVGKSQGAGNANRLSAYSGVPAISVPAGFSDNGLPVGLELLGKEFDEPTLIKLAYAYQEGTKHRKAPELE</sequence>